<evidence type="ECO:0000313" key="14">
    <source>
        <dbReference type="EMBL" id="THU83076.1"/>
    </source>
</evidence>
<evidence type="ECO:0000256" key="2">
    <source>
        <dbReference type="ARBA" id="ARBA00004370"/>
    </source>
</evidence>
<dbReference type="InterPro" id="IPR036396">
    <property type="entry name" value="Cyt_P450_sf"/>
</dbReference>
<evidence type="ECO:0000256" key="3">
    <source>
        <dbReference type="ARBA" id="ARBA00004721"/>
    </source>
</evidence>
<organism evidence="14 15">
    <name type="scientific">Dendrothele bispora (strain CBS 962.96)</name>
    <dbReference type="NCBI Taxonomy" id="1314807"/>
    <lineage>
        <taxon>Eukaryota</taxon>
        <taxon>Fungi</taxon>
        <taxon>Dikarya</taxon>
        <taxon>Basidiomycota</taxon>
        <taxon>Agaricomycotina</taxon>
        <taxon>Agaricomycetes</taxon>
        <taxon>Agaricomycetidae</taxon>
        <taxon>Agaricales</taxon>
        <taxon>Agaricales incertae sedis</taxon>
        <taxon>Dendrothele</taxon>
    </lineage>
</organism>
<evidence type="ECO:0000256" key="9">
    <source>
        <dbReference type="ARBA" id="ARBA00023002"/>
    </source>
</evidence>
<keyword evidence="6" id="KW-0812">Transmembrane</keyword>
<keyword evidence="5 13" id="KW-0349">Heme</keyword>
<sequence length="538" mass="58869">MFPIRIDIVVAVVVVLVCRVLYKRSRPSLRNLRGPPAENFIFGNLRQLMSDDGYNFHAHLAQNYGGVVKLHSLLGAKDLYVFDHTAMESVLIKEEPIFNMPDALLAANHLIFGPCLVSTSGESMLVCIQHRRARKILNPVFSLTQLKAIAPIICEIAQQTSDALAANIGPGSEIDMLKVVGSAALEYIGQGGLGHSFAAHKSDALRDMKELLLAAKRLIVPIQALPFLMKVLPAGLRRSLIDYVPLPDLHLVRDLVDALDNTSRSILSRKKQALKEKDSVLAEQVGQGKDITTVLMKSVASDQAENRMSDEEILGQMNVLLFAGIDTTGTAMSRCLQELTLHPDIQDKLRSEVTSAIRHGGLDYETLNSLPLLEAVCRETLRMYPPAITSSRQALADTVLPLSKPIVGIDNKEITEVFVPAGTLIHIGIKAANQDRSVWGPDATEWKPERWLSLPETVINAKVPGVYPKLMTFIGGPRGCIGFKFAEMAMKTTIAVLVKNFVFSSSETEIVWKLGVAEAPTVDGKHTLPMIVTPVAID</sequence>
<dbReference type="SUPFAM" id="SSF48264">
    <property type="entry name" value="Cytochrome P450"/>
    <property type="match status" value="1"/>
</dbReference>
<keyword evidence="15" id="KW-1185">Reference proteome</keyword>
<keyword evidence="11" id="KW-0503">Monooxygenase</keyword>
<dbReference type="GO" id="GO:0005506">
    <property type="term" value="F:iron ion binding"/>
    <property type="evidence" value="ECO:0007669"/>
    <property type="project" value="InterPro"/>
</dbReference>
<reference evidence="14 15" key="1">
    <citation type="journal article" date="2019" name="Nat. Ecol. Evol.">
        <title>Megaphylogeny resolves global patterns of mushroom evolution.</title>
        <authorList>
            <person name="Varga T."/>
            <person name="Krizsan K."/>
            <person name="Foldi C."/>
            <person name="Dima B."/>
            <person name="Sanchez-Garcia M."/>
            <person name="Sanchez-Ramirez S."/>
            <person name="Szollosi G.J."/>
            <person name="Szarkandi J.G."/>
            <person name="Papp V."/>
            <person name="Albert L."/>
            <person name="Andreopoulos W."/>
            <person name="Angelini C."/>
            <person name="Antonin V."/>
            <person name="Barry K.W."/>
            <person name="Bougher N.L."/>
            <person name="Buchanan P."/>
            <person name="Buyck B."/>
            <person name="Bense V."/>
            <person name="Catcheside P."/>
            <person name="Chovatia M."/>
            <person name="Cooper J."/>
            <person name="Damon W."/>
            <person name="Desjardin D."/>
            <person name="Finy P."/>
            <person name="Geml J."/>
            <person name="Haridas S."/>
            <person name="Hughes K."/>
            <person name="Justo A."/>
            <person name="Karasinski D."/>
            <person name="Kautmanova I."/>
            <person name="Kiss B."/>
            <person name="Kocsube S."/>
            <person name="Kotiranta H."/>
            <person name="LaButti K.M."/>
            <person name="Lechner B.E."/>
            <person name="Liimatainen K."/>
            <person name="Lipzen A."/>
            <person name="Lukacs Z."/>
            <person name="Mihaltcheva S."/>
            <person name="Morgado L.N."/>
            <person name="Niskanen T."/>
            <person name="Noordeloos M.E."/>
            <person name="Ohm R.A."/>
            <person name="Ortiz-Santana B."/>
            <person name="Ovrebo C."/>
            <person name="Racz N."/>
            <person name="Riley R."/>
            <person name="Savchenko A."/>
            <person name="Shiryaev A."/>
            <person name="Soop K."/>
            <person name="Spirin V."/>
            <person name="Szebenyi C."/>
            <person name="Tomsovsky M."/>
            <person name="Tulloss R.E."/>
            <person name="Uehling J."/>
            <person name="Grigoriev I.V."/>
            <person name="Vagvolgyi C."/>
            <person name="Papp T."/>
            <person name="Martin F.M."/>
            <person name="Miettinen O."/>
            <person name="Hibbett D.S."/>
            <person name="Nagy L.G."/>
        </authorList>
    </citation>
    <scope>NUCLEOTIDE SEQUENCE [LARGE SCALE GENOMIC DNA]</scope>
    <source>
        <strain evidence="14 15">CBS 962.96</strain>
    </source>
</reference>
<evidence type="ECO:0000256" key="7">
    <source>
        <dbReference type="ARBA" id="ARBA00022723"/>
    </source>
</evidence>
<dbReference type="GO" id="GO:0004497">
    <property type="term" value="F:monooxygenase activity"/>
    <property type="evidence" value="ECO:0007669"/>
    <property type="project" value="UniProtKB-KW"/>
</dbReference>
<comment type="pathway">
    <text evidence="3">Secondary metabolite biosynthesis; terpenoid biosynthesis.</text>
</comment>
<feature type="binding site" description="axial binding residue" evidence="13">
    <location>
        <position position="480"/>
    </location>
    <ligand>
        <name>heme</name>
        <dbReference type="ChEBI" id="CHEBI:30413"/>
    </ligand>
    <ligandPart>
        <name>Fe</name>
        <dbReference type="ChEBI" id="CHEBI:18248"/>
    </ligandPart>
</feature>
<evidence type="ECO:0000256" key="6">
    <source>
        <dbReference type="ARBA" id="ARBA00022692"/>
    </source>
</evidence>
<dbReference type="PRINTS" id="PR00385">
    <property type="entry name" value="P450"/>
</dbReference>
<keyword evidence="8" id="KW-1133">Transmembrane helix</keyword>
<dbReference type="PRINTS" id="PR00463">
    <property type="entry name" value="EP450I"/>
</dbReference>
<comment type="similarity">
    <text evidence="4">Belongs to the cytochrome P450 family.</text>
</comment>
<protein>
    <submittedName>
        <fullName evidence="14">Cytochrome P450</fullName>
    </submittedName>
</protein>
<comment type="cofactor">
    <cofactor evidence="1 13">
        <name>heme</name>
        <dbReference type="ChEBI" id="CHEBI:30413"/>
    </cofactor>
</comment>
<evidence type="ECO:0000256" key="10">
    <source>
        <dbReference type="ARBA" id="ARBA00023004"/>
    </source>
</evidence>
<dbReference type="AlphaFoldDB" id="A0A4S8L3G9"/>
<dbReference type="PANTHER" id="PTHR24305:SF166">
    <property type="entry name" value="CYTOCHROME P450 12A4, MITOCHONDRIAL-RELATED"/>
    <property type="match status" value="1"/>
</dbReference>
<dbReference type="Proteomes" id="UP000297245">
    <property type="component" value="Unassembled WGS sequence"/>
</dbReference>
<keyword evidence="10 13" id="KW-0408">Iron</keyword>
<dbReference type="PANTHER" id="PTHR24305">
    <property type="entry name" value="CYTOCHROME P450"/>
    <property type="match status" value="1"/>
</dbReference>
<evidence type="ECO:0000256" key="13">
    <source>
        <dbReference type="PIRSR" id="PIRSR602401-1"/>
    </source>
</evidence>
<dbReference type="GO" id="GO:0016020">
    <property type="term" value="C:membrane"/>
    <property type="evidence" value="ECO:0007669"/>
    <property type="project" value="UniProtKB-SubCell"/>
</dbReference>
<keyword evidence="9" id="KW-0560">Oxidoreductase</keyword>
<dbReference type="Gene3D" id="1.10.630.10">
    <property type="entry name" value="Cytochrome P450"/>
    <property type="match status" value="1"/>
</dbReference>
<evidence type="ECO:0000256" key="5">
    <source>
        <dbReference type="ARBA" id="ARBA00022617"/>
    </source>
</evidence>
<evidence type="ECO:0000256" key="12">
    <source>
        <dbReference type="ARBA" id="ARBA00023136"/>
    </source>
</evidence>
<comment type="subcellular location">
    <subcellularLocation>
        <location evidence="2">Membrane</location>
    </subcellularLocation>
</comment>
<dbReference type="InterPro" id="IPR050121">
    <property type="entry name" value="Cytochrome_P450_monoxygenase"/>
</dbReference>
<dbReference type="GO" id="GO:0020037">
    <property type="term" value="F:heme binding"/>
    <property type="evidence" value="ECO:0007669"/>
    <property type="project" value="InterPro"/>
</dbReference>
<dbReference type="Pfam" id="PF00067">
    <property type="entry name" value="p450"/>
    <property type="match status" value="1"/>
</dbReference>
<evidence type="ECO:0000256" key="4">
    <source>
        <dbReference type="ARBA" id="ARBA00010617"/>
    </source>
</evidence>
<dbReference type="GO" id="GO:0016705">
    <property type="term" value="F:oxidoreductase activity, acting on paired donors, with incorporation or reduction of molecular oxygen"/>
    <property type="evidence" value="ECO:0007669"/>
    <property type="project" value="InterPro"/>
</dbReference>
<evidence type="ECO:0000313" key="15">
    <source>
        <dbReference type="Proteomes" id="UP000297245"/>
    </source>
</evidence>
<dbReference type="EMBL" id="ML179688">
    <property type="protein sequence ID" value="THU83076.1"/>
    <property type="molecule type" value="Genomic_DNA"/>
</dbReference>
<dbReference type="InterPro" id="IPR001128">
    <property type="entry name" value="Cyt_P450"/>
</dbReference>
<evidence type="ECO:0000256" key="8">
    <source>
        <dbReference type="ARBA" id="ARBA00022989"/>
    </source>
</evidence>
<proteinExistence type="inferred from homology"/>
<evidence type="ECO:0000256" key="11">
    <source>
        <dbReference type="ARBA" id="ARBA00023033"/>
    </source>
</evidence>
<keyword evidence="12" id="KW-0472">Membrane</keyword>
<keyword evidence="7 13" id="KW-0479">Metal-binding</keyword>
<dbReference type="InterPro" id="IPR002401">
    <property type="entry name" value="Cyt_P450_E_grp-I"/>
</dbReference>
<dbReference type="OrthoDB" id="1470350at2759"/>
<evidence type="ECO:0000256" key="1">
    <source>
        <dbReference type="ARBA" id="ARBA00001971"/>
    </source>
</evidence>
<gene>
    <name evidence="14" type="ORF">K435DRAFT_766110</name>
</gene>
<accession>A0A4S8L3G9</accession>
<name>A0A4S8L3G9_DENBC</name>